<keyword evidence="9" id="KW-0539">Nucleus</keyword>
<feature type="region of interest" description="Disordered" evidence="10">
    <location>
        <begin position="1"/>
        <end position="211"/>
    </location>
</feature>
<comment type="caution">
    <text evidence="12">The sequence shown here is derived from an EMBL/GenBank/DDBJ whole genome shotgun (WGS) entry which is preliminary data.</text>
</comment>
<dbReference type="GO" id="GO:0005643">
    <property type="term" value="C:nuclear pore"/>
    <property type="evidence" value="ECO:0007669"/>
    <property type="project" value="UniProtKB-SubCell"/>
</dbReference>
<keyword evidence="3" id="KW-0677">Repeat</keyword>
<feature type="compositionally biased region" description="Polar residues" evidence="10">
    <location>
        <begin position="60"/>
        <end position="69"/>
    </location>
</feature>
<evidence type="ECO:0000259" key="11">
    <source>
        <dbReference type="PROSITE" id="PS50196"/>
    </source>
</evidence>
<gene>
    <name evidence="12" type="ORF">RJ641_024195</name>
</gene>
<dbReference type="InterPro" id="IPR045207">
    <property type="entry name" value="RanBD_NUP50_plant"/>
</dbReference>
<dbReference type="Pfam" id="PF00638">
    <property type="entry name" value="Ran_BP1"/>
    <property type="match status" value="1"/>
</dbReference>
<comment type="subcellular location">
    <subcellularLocation>
        <location evidence="1">Nucleus</location>
        <location evidence="1">Nuclear pore complex</location>
    </subcellularLocation>
</comment>
<dbReference type="CDD" id="cd13169">
    <property type="entry name" value="RanBD_NUP50_plant"/>
    <property type="match status" value="1"/>
</dbReference>
<dbReference type="GO" id="GO:0051028">
    <property type="term" value="P:mRNA transport"/>
    <property type="evidence" value="ECO:0007669"/>
    <property type="project" value="UniProtKB-KW"/>
</dbReference>
<dbReference type="EMBL" id="JBAMMX010000028">
    <property type="protein sequence ID" value="KAK6912102.1"/>
    <property type="molecule type" value="Genomic_DNA"/>
</dbReference>
<dbReference type="PANTHER" id="PTHR23138">
    <property type="entry name" value="RAN BINDING PROTEIN"/>
    <property type="match status" value="1"/>
</dbReference>
<dbReference type="PANTHER" id="PTHR23138:SF142">
    <property type="entry name" value="RAN-BINDING PROTEIN 3B-RELATED"/>
    <property type="match status" value="1"/>
</dbReference>
<keyword evidence="2" id="KW-0813">Transport</keyword>
<organism evidence="12 13">
    <name type="scientific">Dillenia turbinata</name>
    <dbReference type="NCBI Taxonomy" id="194707"/>
    <lineage>
        <taxon>Eukaryota</taxon>
        <taxon>Viridiplantae</taxon>
        <taxon>Streptophyta</taxon>
        <taxon>Embryophyta</taxon>
        <taxon>Tracheophyta</taxon>
        <taxon>Spermatophyta</taxon>
        <taxon>Magnoliopsida</taxon>
        <taxon>eudicotyledons</taxon>
        <taxon>Gunneridae</taxon>
        <taxon>Pentapetalae</taxon>
        <taxon>Dilleniales</taxon>
        <taxon>Dilleniaceae</taxon>
        <taxon>Dillenia</taxon>
    </lineage>
</organism>
<protein>
    <submittedName>
        <fullName evidence="12">Ran binding domain</fullName>
    </submittedName>
</protein>
<evidence type="ECO:0000256" key="6">
    <source>
        <dbReference type="ARBA" id="ARBA00022990"/>
    </source>
</evidence>
<evidence type="ECO:0000256" key="5">
    <source>
        <dbReference type="ARBA" id="ARBA00022927"/>
    </source>
</evidence>
<dbReference type="AlphaFoldDB" id="A0AAN8UKX5"/>
<dbReference type="GO" id="GO:0015031">
    <property type="term" value="P:protein transport"/>
    <property type="evidence" value="ECO:0007669"/>
    <property type="project" value="UniProtKB-KW"/>
</dbReference>
<evidence type="ECO:0000256" key="2">
    <source>
        <dbReference type="ARBA" id="ARBA00022448"/>
    </source>
</evidence>
<keyword evidence="6" id="KW-0007">Acetylation</keyword>
<dbReference type="InterPro" id="IPR000156">
    <property type="entry name" value="Ran_bind_dom"/>
</dbReference>
<keyword evidence="8" id="KW-0906">Nuclear pore complex</keyword>
<reference evidence="12 13" key="1">
    <citation type="submission" date="2023-12" db="EMBL/GenBank/DDBJ databases">
        <title>A high-quality genome assembly for Dillenia turbinata (Dilleniales).</title>
        <authorList>
            <person name="Chanderbali A."/>
        </authorList>
    </citation>
    <scope>NUCLEOTIDE SEQUENCE [LARGE SCALE GENOMIC DNA]</scope>
    <source>
        <strain evidence="12">LSX21</strain>
        <tissue evidence="12">Leaf</tissue>
    </source>
</reference>
<dbReference type="InterPro" id="IPR045255">
    <property type="entry name" value="RanBP1-like"/>
</dbReference>
<feature type="domain" description="RanBD1" evidence="11">
    <location>
        <begin position="297"/>
        <end position="413"/>
    </location>
</feature>
<accession>A0AAN8UKX5</accession>
<feature type="compositionally biased region" description="Basic and acidic residues" evidence="10">
    <location>
        <begin position="98"/>
        <end position="146"/>
    </location>
</feature>
<dbReference type="Gene3D" id="2.30.29.30">
    <property type="entry name" value="Pleckstrin-homology domain (PH domain)/Phosphotyrosine-binding domain (PTB)"/>
    <property type="match status" value="1"/>
</dbReference>
<dbReference type="PROSITE" id="PS50196">
    <property type="entry name" value="RANBD1"/>
    <property type="match status" value="1"/>
</dbReference>
<evidence type="ECO:0000256" key="4">
    <source>
        <dbReference type="ARBA" id="ARBA00022816"/>
    </source>
</evidence>
<dbReference type="InterPro" id="IPR011993">
    <property type="entry name" value="PH-like_dom_sf"/>
</dbReference>
<evidence type="ECO:0000256" key="10">
    <source>
        <dbReference type="SAM" id="MobiDB-lite"/>
    </source>
</evidence>
<keyword evidence="5" id="KW-0653">Protein transport</keyword>
<evidence type="ECO:0000256" key="1">
    <source>
        <dbReference type="ARBA" id="ARBA00004567"/>
    </source>
</evidence>
<dbReference type="SMART" id="SM00160">
    <property type="entry name" value="RanBD"/>
    <property type="match status" value="1"/>
</dbReference>
<name>A0AAN8UKX5_9MAGN</name>
<dbReference type="Proteomes" id="UP001370490">
    <property type="component" value="Unassembled WGS sequence"/>
</dbReference>
<evidence type="ECO:0000256" key="7">
    <source>
        <dbReference type="ARBA" id="ARBA00023010"/>
    </source>
</evidence>
<feature type="compositionally biased region" description="Acidic residues" evidence="10">
    <location>
        <begin position="26"/>
        <end position="35"/>
    </location>
</feature>
<evidence type="ECO:0000256" key="3">
    <source>
        <dbReference type="ARBA" id="ARBA00022737"/>
    </source>
</evidence>
<keyword evidence="13" id="KW-1185">Reference proteome</keyword>
<evidence type="ECO:0000313" key="12">
    <source>
        <dbReference type="EMBL" id="KAK6912102.1"/>
    </source>
</evidence>
<feature type="compositionally biased region" description="Basic and acidic residues" evidence="10">
    <location>
        <begin position="162"/>
        <end position="206"/>
    </location>
</feature>
<dbReference type="Pfam" id="PF08911">
    <property type="entry name" value="NUP50"/>
    <property type="match status" value="1"/>
</dbReference>
<evidence type="ECO:0000313" key="13">
    <source>
        <dbReference type="Proteomes" id="UP001370490"/>
    </source>
</evidence>
<keyword evidence="4" id="KW-0509">mRNA transport</keyword>
<proteinExistence type="predicted"/>
<sequence>MEDAENALPSSKKRAAGRQLSRDNPEPEDDEDASEQETGTFKRASDEVLAGRRIVKVRRQVTTAPSSNPFAGIRLVPPSEPSAATAMPPAEEQASNEKVAEDTSGKNEVTDETKDGKDENDKQPESKAEEPVKQEEVGSEPCKQDEEGNESVKQVVPVDESTGGKEKGEVASEETEVKASDVDAARADKTDEQDQKENGTENKDGSDAAPLSSFQQLSSSKNAFTGLAGTGFSSSTFSFGSLSKEGSALGAGSGSLFGLKSDQPFGFGLSNNGSSSIFGAAAASIGTKEGSSFQSLQEVPVETGEENEKAVFTADSVLFEFIDDGWKERGKGELKLNISAMGSGRARLVMRARGNLRLILNANLYPDMKLTNMDKKGITFACMNGTGEGKEGLSTFALKFKDSSMVEEFRGAVMAHKGEPAPSLKTPENSP</sequence>
<dbReference type="SUPFAM" id="SSF50729">
    <property type="entry name" value="PH domain-like"/>
    <property type="match status" value="1"/>
</dbReference>
<keyword evidence="7" id="KW-0811">Translocation</keyword>
<evidence type="ECO:0000256" key="9">
    <source>
        <dbReference type="ARBA" id="ARBA00023242"/>
    </source>
</evidence>
<dbReference type="InterPro" id="IPR015007">
    <property type="entry name" value="NUP2/50/61"/>
</dbReference>
<evidence type="ECO:0000256" key="8">
    <source>
        <dbReference type="ARBA" id="ARBA00023132"/>
    </source>
</evidence>